<reference evidence="2" key="1">
    <citation type="submission" date="2018-05" db="EMBL/GenBank/DDBJ databases">
        <title>Reclassification of Methylarcula marina and Methylarcula terricola as Paracoccus methylarcula sp.nov., comb.nov. and Paracoccus terricola comb.nov.</title>
        <authorList>
            <person name="Shmareva M.N."/>
            <person name="Doronina N.V."/>
            <person name="Vasilenko O.V."/>
            <person name="Tarlachkov S.V."/>
            <person name="Trotsenko Y.A."/>
        </authorList>
    </citation>
    <scope>NUCLEOTIDE SEQUENCE [LARGE SCALE GENOMIC DNA]</scope>
    <source>
        <strain evidence="2">VKM B-2159</strain>
    </source>
</reference>
<dbReference type="InterPro" id="IPR050126">
    <property type="entry name" value="Ap4A_hydrolase"/>
</dbReference>
<dbReference type="GO" id="GO:0008803">
    <property type="term" value="F:bis(5'-nucleosyl)-tetraphosphatase (symmetrical) activity"/>
    <property type="evidence" value="ECO:0007669"/>
    <property type="project" value="TreeGrafter"/>
</dbReference>
<dbReference type="EMBL" id="PXNQ02000004">
    <property type="protein sequence ID" value="RNF34980.1"/>
    <property type="molecule type" value="Genomic_DNA"/>
</dbReference>
<dbReference type="GO" id="GO:0016791">
    <property type="term" value="F:phosphatase activity"/>
    <property type="evidence" value="ECO:0007669"/>
    <property type="project" value="TreeGrafter"/>
</dbReference>
<organism evidence="2 3">
    <name type="scientific">Paracoccus methylarcula</name>
    <dbReference type="NCBI Taxonomy" id="72022"/>
    <lineage>
        <taxon>Bacteria</taxon>
        <taxon>Pseudomonadati</taxon>
        <taxon>Pseudomonadota</taxon>
        <taxon>Alphaproteobacteria</taxon>
        <taxon>Rhodobacterales</taxon>
        <taxon>Paracoccaceae</taxon>
        <taxon>Paracoccus</taxon>
    </lineage>
</organism>
<dbReference type="Gene3D" id="3.60.21.10">
    <property type="match status" value="1"/>
</dbReference>
<dbReference type="SUPFAM" id="SSF56300">
    <property type="entry name" value="Metallo-dependent phosphatases"/>
    <property type="match status" value="1"/>
</dbReference>
<dbReference type="Proteomes" id="UP000238137">
    <property type="component" value="Unassembled WGS sequence"/>
</dbReference>
<dbReference type="InterPro" id="IPR029052">
    <property type="entry name" value="Metallo-depent_PP-like"/>
</dbReference>
<dbReference type="PANTHER" id="PTHR42850">
    <property type="entry name" value="METALLOPHOSPHOESTERASE"/>
    <property type="match status" value="1"/>
</dbReference>
<dbReference type="GO" id="GO:0005737">
    <property type="term" value="C:cytoplasm"/>
    <property type="evidence" value="ECO:0007669"/>
    <property type="project" value="TreeGrafter"/>
</dbReference>
<protein>
    <submittedName>
        <fullName evidence="2">Serine/threonine protein phosphatase</fullName>
    </submittedName>
</protein>
<dbReference type="AlphaFoldDB" id="A0A3R7Q364"/>
<dbReference type="PANTHER" id="PTHR42850:SF4">
    <property type="entry name" value="ZINC-DEPENDENT ENDOPOLYPHOSPHATASE"/>
    <property type="match status" value="1"/>
</dbReference>
<accession>A0A3R7Q364</accession>
<sequence>MRLYAIGDIHGQLELLKGAHARIMRDGGRDALIVHVGDLIDRGPDSRGVVEYLSRGQRDGRSWIVTRGNHDRFLANFLRDPDWIDPGLSSPEHWVDHPGLGAAATLASYGVDPTLPRDRLHAETQRAVPPEDAVFLSSLPLWFLHPLALVVHAGIRPGIDLQDQAELDLVWIRKGFLESDADHGPLVVHGHTAIRSTTHYGNRLNIDGGAAYGRDLCAVVIEPEGAWLLTDEGRAPLLPEPAGKAG</sequence>
<keyword evidence="3" id="KW-1185">Reference proteome</keyword>
<dbReference type="GO" id="GO:0110154">
    <property type="term" value="P:RNA decapping"/>
    <property type="evidence" value="ECO:0007669"/>
    <property type="project" value="TreeGrafter"/>
</dbReference>
<dbReference type="Pfam" id="PF00149">
    <property type="entry name" value="Metallophos"/>
    <property type="match status" value="1"/>
</dbReference>
<name>A0A3R7Q364_9RHOB</name>
<evidence type="ECO:0000259" key="1">
    <source>
        <dbReference type="Pfam" id="PF00149"/>
    </source>
</evidence>
<evidence type="ECO:0000313" key="2">
    <source>
        <dbReference type="EMBL" id="RNF34980.1"/>
    </source>
</evidence>
<gene>
    <name evidence="2" type="ORF">A7A09_008300</name>
</gene>
<dbReference type="OrthoDB" id="9807890at2"/>
<dbReference type="InterPro" id="IPR004843">
    <property type="entry name" value="Calcineurin-like_PHP"/>
</dbReference>
<proteinExistence type="predicted"/>
<comment type="caution">
    <text evidence="2">The sequence shown here is derived from an EMBL/GenBank/DDBJ whole genome shotgun (WGS) entry which is preliminary data.</text>
</comment>
<dbReference type="RefSeq" id="WP_106690956.1">
    <property type="nucleotide sequence ID" value="NZ_PXNQ02000004.1"/>
</dbReference>
<evidence type="ECO:0000313" key="3">
    <source>
        <dbReference type="Proteomes" id="UP000238137"/>
    </source>
</evidence>
<feature type="domain" description="Calcineurin-like phosphoesterase" evidence="1">
    <location>
        <begin position="1"/>
        <end position="192"/>
    </location>
</feature>